<dbReference type="NCBIfam" id="TIGR01725">
    <property type="entry name" value="phge_HK97_gp10"/>
    <property type="match status" value="1"/>
</dbReference>
<keyword evidence="2" id="KW-1185">Reference proteome</keyword>
<evidence type="ECO:0000313" key="2">
    <source>
        <dbReference type="Proteomes" id="UP000248132"/>
    </source>
</evidence>
<accession>A0A318XI73</accession>
<dbReference type="Proteomes" id="UP000248132">
    <property type="component" value="Unassembled WGS sequence"/>
</dbReference>
<name>A0A318XI73_9FIRM</name>
<reference evidence="1 2" key="1">
    <citation type="submission" date="2018-06" db="EMBL/GenBank/DDBJ databases">
        <title>Genomic Encyclopedia of Type Strains, Phase I: the one thousand microbial genomes (KMG-I) project.</title>
        <authorList>
            <person name="Kyrpides N."/>
        </authorList>
    </citation>
    <scope>NUCLEOTIDE SEQUENCE [LARGE SCALE GENOMIC DNA]</scope>
    <source>
        <strain evidence="1 2">DSM 19573</strain>
    </source>
</reference>
<dbReference type="InterPro" id="IPR010064">
    <property type="entry name" value="HK97-gp10_tail"/>
</dbReference>
<dbReference type="Pfam" id="PF04883">
    <property type="entry name" value="HK97-gp10_like"/>
    <property type="match status" value="1"/>
</dbReference>
<evidence type="ECO:0000313" key="1">
    <source>
        <dbReference type="EMBL" id="PYG84810.1"/>
    </source>
</evidence>
<proteinExistence type="predicted"/>
<comment type="caution">
    <text evidence="1">The sequence shown here is derived from an EMBL/GenBank/DDBJ whole genome shotgun (WGS) entry which is preliminary data.</text>
</comment>
<protein>
    <submittedName>
        <fullName evidence="1">HK97 gp10 family phage protein</fullName>
    </submittedName>
</protein>
<organism evidence="1 2">
    <name type="scientific">Ruminiclostridium sufflavum DSM 19573</name>
    <dbReference type="NCBI Taxonomy" id="1121337"/>
    <lineage>
        <taxon>Bacteria</taxon>
        <taxon>Bacillati</taxon>
        <taxon>Bacillota</taxon>
        <taxon>Clostridia</taxon>
        <taxon>Eubacteriales</taxon>
        <taxon>Oscillospiraceae</taxon>
        <taxon>Ruminiclostridium</taxon>
    </lineage>
</organism>
<gene>
    <name evidence="1" type="ORF">LY28_03603</name>
</gene>
<dbReference type="AlphaFoldDB" id="A0A318XI73"/>
<dbReference type="EMBL" id="QKMR01000031">
    <property type="protein sequence ID" value="PYG84810.1"/>
    <property type="molecule type" value="Genomic_DNA"/>
</dbReference>
<dbReference type="RefSeq" id="WP_242981408.1">
    <property type="nucleotide sequence ID" value="NZ_QKMR01000031.1"/>
</dbReference>
<sequence>MAELELTGMGELLKRLEEMGKAAGKIEVATLKEAAKPIANDAKSLVNVSSIKHRHIRDDIKIYGVKIKDGVRYIEVGPGKDTNWRAKFLEWGTSKMTARPFLQPAYEKNKKNIIEIIIQKLREALGL</sequence>